<evidence type="ECO:0000313" key="1">
    <source>
        <dbReference type="EMBL" id="KAI1895544.1"/>
    </source>
</evidence>
<protein>
    <submittedName>
        <fullName evidence="1">Uncharacterized protein</fullName>
    </submittedName>
</protein>
<reference evidence="1" key="1">
    <citation type="submission" date="2021-01" db="EMBL/GenBank/DDBJ databases">
        <authorList>
            <person name="Zahm M."/>
            <person name="Roques C."/>
            <person name="Cabau C."/>
            <person name="Klopp C."/>
            <person name="Donnadieu C."/>
            <person name="Jouanno E."/>
            <person name="Lampietro C."/>
            <person name="Louis A."/>
            <person name="Herpin A."/>
            <person name="Echchiki A."/>
            <person name="Berthelot C."/>
            <person name="Parey E."/>
            <person name="Roest-Crollius H."/>
            <person name="Braasch I."/>
            <person name="Postlethwait J."/>
            <person name="Bobe J."/>
            <person name="Montfort J."/>
            <person name="Bouchez O."/>
            <person name="Begum T."/>
            <person name="Mejri S."/>
            <person name="Adams A."/>
            <person name="Chen W.-J."/>
            <person name="Guiguen Y."/>
        </authorList>
    </citation>
    <scope>NUCLEOTIDE SEQUENCE</scope>
    <source>
        <tissue evidence="1">Blood</tissue>
    </source>
</reference>
<organism evidence="1 2">
    <name type="scientific">Albula goreensis</name>
    <dbReference type="NCBI Taxonomy" id="1534307"/>
    <lineage>
        <taxon>Eukaryota</taxon>
        <taxon>Metazoa</taxon>
        <taxon>Chordata</taxon>
        <taxon>Craniata</taxon>
        <taxon>Vertebrata</taxon>
        <taxon>Euteleostomi</taxon>
        <taxon>Actinopterygii</taxon>
        <taxon>Neopterygii</taxon>
        <taxon>Teleostei</taxon>
        <taxon>Albuliformes</taxon>
        <taxon>Albulidae</taxon>
        <taxon>Albula</taxon>
    </lineage>
</organism>
<accession>A0A8T3DI69</accession>
<dbReference type="AlphaFoldDB" id="A0A8T3DI69"/>
<comment type="caution">
    <text evidence="1">The sequence shown here is derived from an EMBL/GenBank/DDBJ whole genome shotgun (WGS) entry which is preliminary data.</text>
</comment>
<name>A0A8T3DI69_9TELE</name>
<proteinExistence type="predicted"/>
<dbReference type="EMBL" id="JAERUA010000009">
    <property type="protein sequence ID" value="KAI1895544.1"/>
    <property type="molecule type" value="Genomic_DNA"/>
</dbReference>
<evidence type="ECO:0000313" key="2">
    <source>
        <dbReference type="Proteomes" id="UP000829720"/>
    </source>
</evidence>
<keyword evidence="2" id="KW-1185">Reference proteome</keyword>
<dbReference type="Proteomes" id="UP000829720">
    <property type="component" value="Unassembled WGS sequence"/>
</dbReference>
<sequence>MDTPAQQSPEPDPDVFWQISPREKQTSALSLLASLIGQYALFKSNSETSPRRSTNHPRFRQSSTLKTLDKIIISPQLHPGKLVYTST</sequence>
<gene>
    <name evidence="1" type="ORF">AGOR_G00107340</name>
</gene>